<feature type="domain" description="O-antigen ligase-related" evidence="6">
    <location>
        <begin position="226"/>
        <end position="360"/>
    </location>
</feature>
<feature type="transmembrane region" description="Helical" evidence="5">
    <location>
        <begin position="379"/>
        <end position="399"/>
    </location>
</feature>
<proteinExistence type="predicted"/>
<feature type="transmembrane region" description="Helical" evidence="5">
    <location>
        <begin position="181"/>
        <end position="199"/>
    </location>
</feature>
<feature type="transmembrane region" description="Helical" evidence="5">
    <location>
        <begin position="148"/>
        <end position="169"/>
    </location>
</feature>
<feature type="transmembrane region" description="Helical" evidence="5">
    <location>
        <begin position="88"/>
        <end position="106"/>
    </location>
</feature>
<keyword evidence="3 5" id="KW-1133">Transmembrane helix</keyword>
<reference evidence="7 8" key="1">
    <citation type="submission" date="2019-02" db="EMBL/GenBank/DDBJ databases">
        <title>Deep-cultivation of Planctomycetes and their phenomic and genomic characterization uncovers novel biology.</title>
        <authorList>
            <person name="Wiegand S."/>
            <person name="Jogler M."/>
            <person name="Boedeker C."/>
            <person name="Pinto D."/>
            <person name="Vollmers J."/>
            <person name="Rivas-Marin E."/>
            <person name="Kohn T."/>
            <person name="Peeters S.H."/>
            <person name="Heuer A."/>
            <person name="Rast P."/>
            <person name="Oberbeckmann S."/>
            <person name="Bunk B."/>
            <person name="Jeske O."/>
            <person name="Meyerdierks A."/>
            <person name="Storesund J.E."/>
            <person name="Kallscheuer N."/>
            <person name="Luecker S."/>
            <person name="Lage O.M."/>
            <person name="Pohl T."/>
            <person name="Merkel B.J."/>
            <person name="Hornburger P."/>
            <person name="Mueller R.-W."/>
            <person name="Bruemmer F."/>
            <person name="Labrenz M."/>
            <person name="Spormann A.M."/>
            <person name="Op den Camp H."/>
            <person name="Overmann J."/>
            <person name="Amann R."/>
            <person name="Jetten M.S.M."/>
            <person name="Mascher T."/>
            <person name="Medema M.H."/>
            <person name="Devos D.P."/>
            <person name="Kaster A.-K."/>
            <person name="Ovreas L."/>
            <person name="Rohde M."/>
            <person name="Galperin M.Y."/>
            <person name="Jogler C."/>
        </authorList>
    </citation>
    <scope>NUCLEOTIDE SEQUENCE [LARGE SCALE GENOMIC DNA]</scope>
    <source>
        <strain evidence="7 8">Pan161</strain>
    </source>
</reference>
<evidence type="ECO:0000256" key="3">
    <source>
        <dbReference type="ARBA" id="ARBA00022989"/>
    </source>
</evidence>
<organism evidence="7 8">
    <name type="scientific">Gimesia algae</name>
    <dbReference type="NCBI Taxonomy" id="2527971"/>
    <lineage>
        <taxon>Bacteria</taxon>
        <taxon>Pseudomonadati</taxon>
        <taxon>Planctomycetota</taxon>
        <taxon>Planctomycetia</taxon>
        <taxon>Planctomycetales</taxon>
        <taxon>Planctomycetaceae</taxon>
        <taxon>Gimesia</taxon>
    </lineage>
</organism>
<dbReference type="InterPro" id="IPR051533">
    <property type="entry name" value="WaaL-like"/>
</dbReference>
<feature type="transmembrane region" description="Helical" evidence="5">
    <location>
        <begin position="118"/>
        <end position="136"/>
    </location>
</feature>
<evidence type="ECO:0000259" key="6">
    <source>
        <dbReference type="Pfam" id="PF04932"/>
    </source>
</evidence>
<evidence type="ECO:0000313" key="7">
    <source>
        <dbReference type="EMBL" id="QDT90111.1"/>
    </source>
</evidence>
<feature type="transmembrane region" description="Helical" evidence="5">
    <location>
        <begin position="344"/>
        <end position="367"/>
    </location>
</feature>
<evidence type="ECO:0000256" key="4">
    <source>
        <dbReference type="ARBA" id="ARBA00023136"/>
    </source>
</evidence>
<dbReference type="AlphaFoldDB" id="A0A517VAT1"/>
<dbReference type="GO" id="GO:0016874">
    <property type="term" value="F:ligase activity"/>
    <property type="evidence" value="ECO:0007669"/>
    <property type="project" value="UniProtKB-KW"/>
</dbReference>
<keyword evidence="7" id="KW-0436">Ligase</keyword>
<dbReference type="InterPro" id="IPR007016">
    <property type="entry name" value="O-antigen_ligase-rel_domated"/>
</dbReference>
<protein>
    <submittedName>
        <fullName evidence="7">O-Antigen ligase</fullName>
    </submittedName>
</protein>
<name>A0A517VAT1_9PLAN</name>
<accession>A0A517VAT1</accession>
<evidence type="ECO:0000256" key="5">
    <source>
        <dbReference type="SAM" id="Phobius"/>
    </source>
</evidence>
<dbReference type="PANTHER" id="PTHR37422">
    <property type="entry name" value="TEICHURONIC ACID BIOSYNTHESIS PROTEIN TUAE"/>
    <property type="match status" value="1"/>
</dbReference>
<dbReference type="Proteomes" id="UP000316855">
    <property type="component" value="Chromosome"/>
</dbReference>
<keyword evidence="8" id="KW-1185">Reference proteome</keyword>
<feature type="transmembrane region" description="Helical" evidence="5">
    <location>
        <begin position="206"/>
        <end position="224"/>
    </location>
</feature>
<dbReference type="EMBL" id="CP036343">
    <property type="protein sequence ID" value="QDT90111.1"/>
    <property type="molecule type" value="Genomic_DNA"/>
</dbReference>
<dbReference type="GO" id="GO:0016020">
    <property type="term" value="C:membrane"/>
    <property type="evidence" value="ECO:0007669"/>
    <property type="project" value="UniProtKB-SubCell"/>
</dbReference>
<dbReference type="Pfam" id="PF04932">
    <property type="entry name" value="Wzy_C"/>
    <property type="match status" value="1"/>
</dbReference>
<dbReference type="KEGG" id="gax:Pan161_17560"/>
<keyword evidence="2 5" id="KW-0812">Transmembrane</keyword>
<sequence length="448" mass="50443">MPLYTGMDLMHIFEGNSNQNDSGDFGYLNRSRFQNLAFQVGVLLAILTGFAIPVSTSLTSVCNLGIFICWGLSGQYRVTFDCIKKYRVVTISLIFFCCLTCSLLYTPEALSLASRNLFKYRQFLMMPIYLTFFINPRARWRGIQMFELAMLVTLIASMTCWIFPIEGSLRLMDHAIFKNRITQNILMSFLVYLAIWKFLEHPARRWPYALVAVIATYNVLAIVPGRSGYVALGILIGLLMYQKLGVKGILPATACVGLISLVTYHHSERFQNRIDQVVKEIKEYRVSNKSRSSVDLRLEFYENGLQIAKSSPFMGSGVGSFAMKYRELMEQKGQLVTENPHNEYVMLLVQNGIIGVGLFLCFFWVSWQTTRGLMGIDQSLGQAVLAVYLLVCMVNSLMLDTTEGCLFGYLVGLTLAGGVTGIKTTQQEDLLKSMANHQSQEEPAREAA</sequence>
<dbReference type="OrthoDB" id="9795248at2"/>
<evidence type="ECO:0000256" key="1">
    <source>
        <dbReference type="ARBA" id="ARBA00004141"/>
    </source>
</evidence>
<evidence type="ECO:0000256" key="2">
    <source>
        <dbReference type="ARBA" id="ARBA00022692"/>
    </source>
</evidence>
<feature type="transmembrane region" description="Helical" evidence="5">
    <location>
        <begin position="244"/>
        <end position="264"/>
    </location>
</feature>
<keyword evidence="4 5" id="KW-0472">Membrane</keyword>
<evidence type="ECO:0000313" key="8">
    <source>
        <dbReference type="Proteomes" id="UP000316855"/>
    </source>
</evidence>
<dbReference type="PANTHER" id="PTHR37422:SF13">
    <property type="entry name" value="LIPOPOLYSACCHARIDE BIOSYNTHESIS PROTEIN PA4999-RELATED"/>
    <property type="match status" value="1"/>
</dbReference>
<gene>
    <name evidence="7" type="ORF">Pan161_17560</name>
</gene>
<comment type="subcellular location">
    <subcellularLocation>
        <location evidence="1">Membrane</location>
        <topology evidence="1">Multi-pass membrane protein</topology>
    </subcellularLocation>
</comment>
<feature type="transmembrane region" description="Helical" evidence="5">
    <location>
        <begin position="406"/>
        <end position="424"/>
    </location>
</feature>